<proteinExistence type="predicted"/>
<evidence type="ECO:0000313" key="2">
    <source>
        <dbReference type="EMBL" id="MFG6458528.1"/>
    </source>
</evidence>
<dbReference type="EMBL" id="JBIGIA010000013">
    <property type="protein sequence ID" value="MFG6458528.1"/>
    <property type="molecule type" value="Genomic_DNA"/>
</dbReference>
<feature type="transmembrane region" description="Helical" evidence="1">
    <location>
        <begin position="69"/>
        <end position="91"/>
    </location>
</feature>
<gene>
    <name evidence="2" type="ORF">ACG00X_16935</name>
</gene>
<protein>
    <recommendedName>
        <fullName evidence="4">DUF4345 domain-containing protein</fullName>
    </recommendedName>
</protein>
<evidence type="ECO:0000256" key="1">
    <source>
        <dbReference type="SAM" id="Phobius"/>
    </source>
</evidence>
<sequence>MDPKTDLAQSRKIAALVGPTLLALVLAELPFVQAGLYEGQVPSGVYLSGALLFVAGLAIVRAHNRWSRAWPVLVTLTGWFALALGLVRLFAASHYRAATAGAGTATLLPQALLIGVAIVLTYQGYRRPPR</sequence>
<dbReference type="Proteomes" id="UP001606305">
    <property type="component" value="Unassembled WGS sequence"/>
</dbReference>
<evidence type="ECO:0000313" key="3">
    <source>
        <dbReference type="Proteomes" id="UP001606305"/>
    </source>
</evidence>
<reference evidence="2 3" key="1">
    <citation type="submission" date="2024-09" db="EMBL/GenBank/DDBJ databases">
        <title>Novel species of the genus Pelomonas and Roseateles isolated from streams.</title>
        <authorList>
            <person name="Lu H."/>
        </authorList>
    </citation>
    <scope>NUCLEOTIDE SEQUENCE [LARGE SCALE GENOMIC DNA]</scope>
    <source>
        <strain evidence="2 3">BYS96W</strain>
    </source>
</reference>
<accession>A0ABW7G9D2</accession>
<dbReference type="RefSeq" id="WP_394489582.1">
    <property type="nucleotide sequence ID" value="NZ_JBIGIA010000013.1"/>
</dbReference>
<organism evidence="2 3">
    <name type="scientific">Pelomonas nitida</name>
    <dbReference type="NCBI Taxonomy" id="3299027"/>
    <lineage>
        <taxon>Bacteria</taxon>
        <taxon>Pseudomonadati</taxon>
        <taxon>Pseudomonadota</taxon>
        <taxon>Betaproteobacteria</taxon>
        <taxon>Burkholderiales</taxon>
        <taxon>Sphaerotilaceae</taxon>
        <taxon>Roseateles</taxon>
    </lineage>
</organism>
<feature type="transmembrane region" description="Helical" evidence="1">
    <location>
        <begin position="44"/>
        <end position="62"/>
    </location>
</feature>
<keyword evidence="1" id="KW-1133">Transmembrane helix</keyword>
<name>A0ABW7G9D2_9BURK</name>
<feature type="transmembrane region" description="Helical" evidence="1">
    <location>
        <begin position="97"/>
        <end position="122"/>
    </location>
</feature>
<keyword evidence="3" id="KW-1185">Reference proteome</keyword>
<comment type="caution">
    <text evidence="2">The sequence shown here is derived from an EMBL/GenBank/DDBJ whole genome shotgun (WGS) entry which is preliminary data.</text>
</comment>
<keyword evidence="1" id="KW-0472">Membrane</keyword>
<keyword evidence="1" id="KW-0812">Transmembrane</keyword>
<evidence type="ECO:0008006" key="4">
    <source>
        <dbReference type="Google" id="ProtNLM"/>
    </source>
</evidence>